<dbReference type="InterPro" id="IPR014720">
    <property type="entry name" value="dsRBD_dom"/>
</dbReference>
<proteinExistence type="inferred from homology"/>
<evidence type="ECO:0000256" key="4">
    <source>
        <dbReference type="ARBA" id="ARBA00022722"/>
    </source>
</evidence>
<comment type="similarity">
    <text evidence="2">Belongs to the ribonuclease III family.</text>
</comment>
<dbReference type="GO" id="GO:0005737">
    <property type="term" value="C:cytoplasm"/>
    <property type="evidence" value="ECO:0007669"/>
    <property type="project" value="UniProtKB-SubCell"/>
</dbReference>
<feature type="binding site" evidence="8">
    <location>
        <position position="116"/>
    </location>
    <ligand>
        <name>Mg(2+)</name>
        <dbReference type="ChEBI" id="CHEBI:18420"/>
    </ligand>
</feature>
<name>A0A6J4S9D8_9ACTN</name>
<dbReference type="Gene3D" id="1.10.1520.10">
    <property type="entry name" value="Ribonuclease III domain"/>
    <property type="match status" value="1"/>
</dbReference>
<keyword evidence="8" id="KW-0460">Magnesium</keyword>
<dbReference type="GO" id="GO:0006364">
    <property type="term" value="P:rRNA processing"/>
    <property type="evidence" value="ECO:0007669"/>
    <property type="project" value="UniProtKB-UniRule"/>
</dbReference>
<feature type="active site" evidence="8">
    <location>
        <position position="40"/>
    </location>
</feature>
<comment type="subcellular location">
    <subcellularLocation>
        <location evidence="8">Cytoplasm</location>
    </subcellularLocation>
</comment>
<dbReference type="EC" id="3.1.26.3" evidence="8"/>
<dbReference type="HAMAP" id="MF_00104">
    <property type="entry name" value="RNase_III"/>
    <property type="match status" value="1"/>
</dbReference>
<dbReference type="GO" id="GO:0008033">
    <property type="term" value="P:tRNA processing"/>
    <property type="evidence" value="ECO:0007669"/>
    <property type="project" value="UniProtKB-KW"/>
</dbReference>
<keyword evidence="8" id="KW-0699">rRNA-binding</keyword>
<feature type="binding site" evidence="8">
    <location>
        <position position="113"/>
    </location>
    <ligand>
        <name>Mg(2+)</name>
        <dbReference type="ChEBI" id="CHEBI:18420"/>
    </ligand>
</feature>
<evidence type="ECO:0000256" key="8">
    <source>
        <dbReference type="HAMAP-Rule" id="MF_00104"/>
    </source>
</evidence>
<organism evidence="12">
    <name type="scientific">uncultured Solirubrobacteraceae bacterium</name>
    <dbReference type="NCBI Taxonomy" id="1162706"/>
    <lineage>
        <taxon>Bacteria</taxon>
        <taxon>Bacillati</taxon>
        <taxon>Actinomycetota</taxon>
        <taxon>Thermoleophilia</taxon>
        <taxon>Solirubrobacterales</taxon>
        <taxon>Solirubrobacteraceae</taxon>
        <taxon>environmental samples</taxon>
    </lineage>
</organism>
<comment type="cofactor">
    <cofactor evidence="8">
        <name>Mg(2+)</name>
        <dbReference type="ChEBI" id="CHEBI:18420"/>
    </cofactor>
</comment>
<dbReference type="PROSITE" id="PS50142">
    <property type="entry name" value="RNASE_3_2"/>
    <property type="match status" value="1"/>
</dbReference>
<evidence type="ECO:0000256" key="3">
    <source>
        <dbReference type="ARBA" id="ARBA00022664"/>
    </source>
</evidence>
<dbReference type="InterPro" id="IPR000999">
    <property type="entry name" value="RNase_III_dom"/>
</dbReference>
<keyword evidence="8" id="KW-0963">Cytoplasm</keyword>
<dbReference type="GO" id="GO:0046872">
    <property type="term" value="F:metal ion binding"/>
    <property type="evidence" value="ECO:0007669"/>
    <property type="project" value="UniProtKB-KW"/>
</dbReference>
<dbReference type="Pfam" id="PF00035">
    <property type="entry name" value="dsrm"/>
    <property type="match status" value="1"/>
</dbReference>
<gene>
    <name evidence="8" type="primary">rnc</name>
    <name evidence="12" type="ORF">AVDCRST_MAG53-998</name>
</gene>
<keyword evidence="8" id="KW-0479">Metal-binding</keyword>
<dbReference type="CDD" id="cd10845">
    <property type="entry name" value="DSRM_RNAse_III_family"/>
    <property type="match status" value="1"/>
</dbReference>
<evidence type="ECO:0000256" key="1">
    <source>
        <dbReference type="ARBA" id="ARBA00000109"/>
    </source>
</evidence>
<protein>
    <recommendedName>
        <fullName evidence="8">Ribonuclease 3</fullName>
        <ecNumber evidence="8">3.1.26.3</ecNumber>
    </recommendedName>
    <alternativeName>
        <fullName evidence="8">Ribonuclease III</fullName>
        <shortName evidence="8">RNase III</shortName>
    </alternativeName>
</protein>
<evidence type="ECO:0000256" key="9">
    <source>
        <dbReference type="SAM" id="MobiDB-lite"/>
    </source>
</evidence>
<dbReference type="GO" id="GO:0019843">
    <property type="term" value="F:rRNA binding"/>
    <property type="evidence" value="ECO:0007669"/>
    <property type="project" value="UniProtKB-KW"/>
</dbReference>
<feature type="region of interest" description="Disordered" evidence="9">
    <location>
        <begin position="212"/>
        <end position="232"/>
    </location>
</feature>
<keyword evidence="3 8" id="KW-0507">mRNA processing</keyword>
<reference evidence="12" key="1">
    <citation type="submission" date="2020-02" db="EMBL/GenBank/DDBJ databases">
        <authorList>
            <person name="Meier V. D."/>
        </authorList>
    </citation>
    <scope>NUCLEOTIDE SEQUENCE</scope>
    <source>
        <strain evidence="12">AVDCRST_MAG53</strain>
    </source>
</reference>
<keyword evidence="5 8" id="KW-0255">Endonuclease</keyword>
<accession>A0A6J4S9D8</accession>
<evidence type="ECO:0000259" key="10">
    <source>
        <dbReference type="PROSITE" id="PS50137"/>
    </source>
</evidence>
<keyword evidence="8" id="KW-0698">rRNA processing</keyword>
<evidence type="ECO:0000313" key="12">
    <source>
        <dbReference type="EMBL" id="CAA9485995.1"/>
    </source>
</evidence>
<dbReference type="GO" id="GO:0003725">
    <property type="term" value="F:double-stranded RNA binding"/>
    <property type="evidence" value="ECO:0007669"/>
    <property type="project" value="TreeGrafter"/>
</dbReference>
<dbReference type="SMART" id="SM00358">
    <property type="entry name" value="DSRM"/>
    <property type="match status" value="1"/>
</dbReference>
<feature type="domain" description="DRBM" evidence="10">
    <location>
        <begin position="152"/>
        <end position="220"/>
    </location>
</feature>
<feature type="domain" description="RNase III" evidence="11">
    <location>
        <begin position="1"/>
        <end position="127"/>
    </location>
</feature>
<keyword evidence="8" id="KW-0819">tRNA processing</keyword>
<dbReference type="PROSITE" id="PS50137">
    <property type="entry name" value="DS_RBD"/>
    <property type="match status" value="1"/>
</dbReference>
<dbReference type="PANTHER" id="PTHR11207:SF0">
    <property type="entry name" value="RIBONUCLEASE 3"/>
    <property type="match status" value="1"/>
</dbReference>
<keyword evidence="4 8" id="KW-0540">Nuclease</keyword>
<feature type="active site" evidence="8">
    <location>
        <position position="116"/>
    </location>
</feature>
<keyword evidence="6 8" id="KW-0378">Hydrolase</keyword>
<dbReference type="PANTHER" id="PTHR11207">
    <property type="entry name" value="RIBONUCLEASE III"/>
    <property type="match status" value="1"/>
</dbReference>
<dbReference type="InterPro" id="IPR011907">
    <property type="entry name" value="RNase_III"/>
</dbReference>
<dbReference type="GO" id="GO:0010468">
    <property type="term" value="P:regulation of gene expression"/>
    <property type="evidence" value="ECO:0007669"/>
    <property type="project" value="TreeGrafter"/>
</dbReference>
<comment type="subunit">
    <text evidence="8">Homodimer.</text>
</comment>
<evidence type="ECO:0000256" key="6">
    <source>
        <dbReference type="ARBA" id="ARBA00022801"/>
    </source>
</evidence>
<comment type="function">
    <text evidence="8">Digests double-stranded RNA. Involved in the processing of primary rRNA transcript to yield the immediate precursors to the large and small rRNAs (23S and 16S). Processes some mRNAs, and tRNAs when they are encoded in the rRNA operon. Processes pre-crRNA and tracrRNA of type II CRISPR loci if present in the organism.</text>
</comment>
<dbReference type="CDD" id="cd00593">
    <property type="entry name" value="RIBOc"/>
    <property type="match status" value="1"/>
</dbReference>
<evidence type="ECO:0000256" key="5">
    <source>
        <dbReference type="ARBA" id="ARBA00022759"/>
    </source>
</evidence>
<dbReference type="GO" id="GO:0006397">
    <property type="term" value="P:mRNA processing"/>
    <property type="evidence" value="ECO:0007669"/>
    <property type="project" value="UniProtKB-UniRule"/>
</dbReference>
<dbReference type="SMART" id="SM00535">
    <property type="entry name" value="RIBOc"/>
    <property type="match status" value="1"/>
</dbReference>
<comment type="caution">
    <text evidence="8">Lacks conserved residue(s) required for the propagation of feature annotation.</text>
</comment>
<dbReference type="SUPFAM" id="SSF54768">
    <property type="entry name" value="dsRNA-binding domain-like"/>
    <property type="match status" value="1"/>
</dbReference>
<dbReference type="AlphaFoldDB" id="A0A6J4S9D8"/>
<comment type="catalytic activity">
    <reaction evidence="1 8">
        <text>Endonucleolytic cleavage to 5'-phosphomonoester.</text>
        <dbReference type="EC" id="3.1.26.3"/>
    </reaction>
</comment>
<dbReference type="InterPro" id="IPR036389">
    <property type="entry name" value="RNase_III_sf"/>
</dbReference>
<evidence type="ECO:0000256" key="7">
    <source>
        <dbReference type="ARBA" id="ARBA00022884"/>
    </source>
</evidence>
<dbReference type="EMBL" id="CADCVR010000033">
    <property type="protein sequence ID" value="CAA9485995.1"/>
    <property type="molecule type" value="Genomic_DNA"/>
</dbReference>
<evidence type="ECO:0000259" key="11">
    <source>
        <dbReference type="PROSITE" id="PS50142"/>
    </source>
</evidence>
<dbReference type="GO" id="GO:0004525">
    <property type="term" value="F:ribonuclease III activity"/>
    <property type="evidence" value="ECO:0007669"/>
    <property type="project" value="UniProtKB-UniRule"/>
</dbReference>
<evidence type="ECO:0000256" key="2">
    <source>
        <dbReference type="ARBA" id="ARBA00010183"/>
    </source>
</evidence>
<dbReference type="Pfam" id="PF14622">
    <property type="entry name" value="Ribonucleas_3_3"/>
    <property type="match status" value="1"/>
</dbReference>
<dbReference type="SUPFAM" id="SSF69065">
    <property type="entry name" value="RNase III domain-like"/>
    <property type="match status" value="1"/>
</dbReference>
<keyword evidence="7 8" id="KW-0694">RNA-binding</keyword>
<dbReference type="Gene3D" id="3.30.160.20">
    <property type="match status" value="1"/>
</dbReference>
<sequence>MQLQTLLAALPENLSTQVFTHASFTERRSDSYTRLAFLGDSVLGLAVTSHLFPRLEAERFGAGRLTKIRAQTVSGAACRVVAERLGVPERLAAAAPAGTDIGGLAGTERVLASITEAIIGAVYLHNGYDVTAAAVVEAFAPEIEEALDHPVDFKSALQERLAQRALVVVYAVTEERGLPHERFFDVAATIGSEVVATGSGRSKKAAEQAAARAALDKLESRPPRAPAASEVG</sequence>